<evidence type="ECO:0000313" key="12">
    <source>
        <dbReference type="EMBL" id="SHH22931.1"/>
    </source>
</evidence>
<evidence type="ECO:0000256" key="8">
    <source>
        <dbReference type="HAMAP-Rule" id="MF_00195"/>
    </source>
</evidence>
<proteinExistence type="inferred from homology"/>
<dbReference type="PANTHER" id="PTHR43834:SF6">
    <property type="entry name" value="GTPASE DER"/>
    <property type="match status" value="1"/>
</dbReference>
<feature type="binding site" evidence="8">
    <location>
        <begin position="124"/>
        <end position="127"/>
    </location>
    <ligand>
        <name>GTP</name>
        <dbReference type="ChEBI" id="CHEBI:37565"/>
        <label>1</label>
    </ligand>
</feature>
<dbReference type="AlphaFoldDB" id="A0A1M5R9L4"/>
<comment type="subunit">
    <text evidence="8">Associates with the 50S ribosomal subunit.</text>
</comment>
<dbReference type="InterPro" id="IPR006073">
    <property type="entry name" value="GTP-bd"/>
</dbReference>
<feature type="binding site" evidence="8">
    <location>
        <begin position="14"/>
        <end position="21"/>
    </location>
    <ligand>
        <name>GTP</name>
        <dbReference type="ChEBI" id="CHEBI:37565"/>
        <label>1</label>
    </ligand>
</feature>
<dbReference type="InterPro" id="IPR032859">
    <property type="entry name" value="KH_dom-like"/>
</dbReference>
<reference evidence="13" key="1">
    <citation type="submission" date="2016-11" db="EMBL/GenBank/DDBJ databases">
        <authorList>
            <person name="Varghese N."/>
            <person name="Submissions S."/>
        </authorList>
    </citation>
    <scope>NUCLEOTIDE SEQUENCE [LARGE SCALE GENOMIC DNA]</scope>
    <source>
        <strain evidence="13">DSM 15807</strain>
    </source>
</reference>
<dbReference type="GO" id="GO:0042254">
    <property type="term" value="P:ribosome biogenesis"/>
    <property type="evidence" value="ECO:0007669"/>
    <property type="project" value="UniProtKB-KW"/>
</dbReference>
<dbReference type="Pfam" id="PF14714">
    <property type="entry name" value="KH_dom-like"/>
    <property type="match status" value="1"/>
</dbReference>
<dbReference type="PIRSF" id="PIRSF006485">
    <property type="entry name" value="GTP-binding_EngA"/>
    <property type="match status" value="1"/>
</dbReference>
<evidence type="ECO:0000256" key="9">
    <source>
        <dbReference type="PROSITE-ProRule" id="PRU01049"/>
    </source>
</evidence>
<keyword evidence="13" id="KW-1185">Reference proteome</keyword>
<feature type="binding site" evidence="8">
    <location>
        <begin position="240"/>
        <end position="244"/>
    </location>
    <ligand>
        <name>GTP</name>
        <dbReference type="ChEBI" id="CHEBI:37565"/>
        <label>2</label>
    </ligand>
</feature>
<keyword evidence="6 8" id="KW-0342">GTP-binding</keyword>
<keyword evidence="4 10" id="KW-0677">Repeat</keyword>
<dbReference type="InterPro" id="IPR027417">
    <property type="entry name" value="P-loop_NTPase"/>
</dbReference>
<dbReference type="Gene3D" id="3.30.300.20">
    <property type="match status" value="1"/>
</dbReference>
<evidence type="ECO:0000256" key="1">
    <source>
        <dbReference type="ARBA" id="ARBA00008279"/>
    </source>
</evidence>
<dbReference type="CDD" id="cd01895">
    <property type="entry name" value="EngA2"/>
    <property type="match status" value="1"/>
</dbReference>
<keyword evidence="5 8" id="KW-0547">Nucleotide-binding</keyword>
<sequence>MRGRLKMPTVLIVGKSNVGKSTLFNRLIGRKKSIVDNKEGVTRDAVSDRVIYNDKEFQIVDTCGVFENPNDLFSKKSKENTLNMLKEAELIIFVVDGRNGISSEDHYLADLLRKSSVDVIFVANKVESEKKFMEVLPDLYTLGFDEPLKISAEHGKNIDVLIEKIIAKLEEKGFDLRIKEDSRKEIIRVALVGRPNAGKSSLFNSILNTERALVTPIPGTTRDSVDELVELNGRKFLFIDTAGLRRKSKVEYKSLDMYSNVRSIRSIEFADVVVIVVDATEGITHQDQRISGIAEKRGKATVVVFNKIDLVKNFRERKGEFLYQFEEKLYFINYSPLVFTSTVEKKGIDVLIRAIEEAYKSLHHRVSTSAVNAAIQRMMMFTPPPRGLKILYGTQVDIKPPTFLFFTNGKKVPDSYQNLIRRTIRENIYHFSGAPLFLKFKSRH</sequence>
<feature type="binding site" evidence="8">
    <location>
        <begin position="193"/>
        <end position="200"/>
    </location>
    <ligand>
        <name>GTP</name>
        <dbReference type="ChEBI" id="CHEBI:37565"/>
        <label>2</label>
    </ligand>
</feature>
<feature type="binding site" evidence="8">
    <location>
        <begin position="61"/>
        <end position="65"/>
    </location>
    <ligand>
        <name>GTP</name>
        <dbReference type="ChEBI" id="CHEBI:37565"/>
        <label>1</label>
    </ligand>
</feature>
<comment type="similarity">
    <text evidence="1 8 9 10">Belongs to the TRAFAC class TrmE-Era-EngA-EngB-Septin-like GTPase superfamily. EngA (Der) GTPase family.</text>
</comment>
<gene>
    <name evidence="8" type="primary">der</name>
    <name evidence="12" type="ORF">SAMN02745199_0413</name>
</gene>
<organism evidence="12 13">
    <name type="scientific">Thermosipho atlanticus DSM 15807</name>
    <dbReference type="NCBI Taxonomy" id="1123380"/>
    <lineage>
        <taxon>Bacteria</taxon>
        <taxon>Thermotogati</taxon>
        <taxon>Thermotogota</taxon>
        <taxon>Thermotogae</taxon>
        <taxon>Thermotogales</taxon>
        <taxon>Fervidobacteriaceae</taxon>
        <taxon>Thermosipho</taxon>
    </lineage>
</organism>
<dbReference type="PANTHER" id="PTHR43834">
    <property type="entry name" value="GTPASE DER"/>
    <property type="match status" value="1"/>
</dbReference>
<evidence type="ECO:0000259" key="11">
    <source>
        <dbReference type="PROSITE" id="PS51712"/>
    </source>
</evidence>
<protein>
    <recommendedName>
        <fullName evidence="2 8">GTPase Der</fullName>
    </recommendedName>
    <alternativeName>
        <fullName evidence="7 8">GTP-binding protein EngA</fullName>
    </alternativeName>
</protein>
<comment type="function">
    <text evidence="8 10">GTPase that plays an essential role in the late steps of ribosome biogenesis.</text>
</comment>
<dbReference type="Proteomes" id="UP000242592">
    <property type="component" value="Unassembled WGS sequence"/>
</dbReference>
<dbReference type="GO" id="GO:0005525">
    <property type="term" value="F:GTP binding"/>
    <property type="evidence" value="ECO:0007669"/>
    <property type="project" value="UniProtKB-UniRule"/>
</dbReference>
<dbReference type="NCBIfam" id="TIGR00231">
    <property type="entry name" value="small_GTP"/>
    <property type="match status" value="2"/>
</dbReference>
<dbReference type="SUPFAM" id="SSF52540">
    <property type="entry name" value="P-loop containing nucleoside triphosphate hydrolases"/>
    <property type="match status" value="2"/>
</dbReference>
<dbReference type="PRINTS" id="PR00326">
    <property type="entry name" value="GTP1OBG"/>
</dbReference>
<evidence type="ECO:0000256" key="7">
    <source>
        <dbReference type="ARBA" id="ARBA00032345"/>
    </source>
</evidence>
<dbReference type="InterPro" id="IPR005225">
    <property type="entry name" value="Small_GTP-bd"/>
</dbReference>
<dbReference type="GO" id="GO:0043022">
    <property type="term" value="F:ribosome binding"/>
    <property type="evidence" value="ECO:0007669"/>
    <property type="project" value="TreeGrafter"/>
</dbReference>
<dbReference type="Pfam" id="PF01926">
    <property type="entry name" value="MMR_HSR1"/>
    <property type="match status" value="2"/>
</dbReference>
<dbReference type="PROSITE" id="PS51712">
    <property type="entry name" value="G_ENGA"/>
    <property type="match status" value="2"/>
</dbReference>
<dbReference type="NCBIfam" id="TIGR03594">
    <property type="entry name" value="GTPase_EngA"/>
    <property type="match status" value="1"/>
</dbReference>
<dbReference type="CDD" id="cd01894">
    <property type="entry name" value="EngA1"/>
    <property type="match status" value="1"/>
</dbReference>
<dbReference type="HAMAP" id="MF_00195">
    <property type="entry name" value="GTPase_Der"/>
    <property type="match status" value="1"/>
</dbReference>
<evidence type="ECO:0000256" key="5">
    <source>
        <dbReference type="ARBA" id="ARBA00022741"/>
    </source>
</evidence>
<feature type="domain" description="EngA-type G" evidence="11">
    <location>
        <begin position="187"/>
        <end position="363"/>
    </location>
</feature>
<dbReference type="STRING" id="1123380.SAMN02745199_0413"/>
<feature type="domain" description="EngA-type G" evidence="11">
    <location>
        <begin position="8"/>
        <end position="173"/>
    </location>
</feature>
<keyword evidence="3 8" id="KW-0690">Ribosome biogenesis</keyword>
<evidence type="ECO:0000313" key="13">
    <source>
        <dbReference type="Proteomes" id="UP000242592"/>
    </source>
</evidence>
<name>A0A1M5R9L4_9BACT</name>
<dbReference type="InterPro" id="IPR031166">
    <property type="entry name" value="G_ENGA"/>
</dbReference>
<accession>A0A1M5R9L4</accession>
<dbReference type="FunFam" id="3.40.50.300:FF:000040">
    <property type="entry name" value="GTPase Der"/>
    <property type="match status" value="1"/>
</dbReference>
<evidence type="ECO:0000256" key="10">
    <source>
        <dbReference type="RuleBase" id="RU004481"/>
    </source>
</evidence>
<evidence type="ECO:0000256" key="4">
    <source>
        <dbReference type="ARBA" id="ARBA00022737"/>
    </source>
</evidence>
<dbReference type="Gene3D" id="3.40.50.300">
    <property type="entry name" value="P-loop containing nucleotide triphosphate hydrolases"/>
    <property type="match status" value="2"/>
</dbReference>
<evidence type="ECO:0000256" key="2">
    <source>
        <dbReference type="ARBA" id="ARBA00020953"/>
    </source>
</evidence>
<evidence type="ECO:0000256" key="6">
    <source>
        <dbReference type="ARBA" id="ARBA00023134"/>
    </source>
</evidence>
<dbReference type="InterPro" id="IPR016484">
    <property type="entry name" value="GTPase_Der"/>
</dbReference>
<evidence type="ECO:0000256" key="3">
    <source>
        <dbReference type="ARBA" id="ARBA00022517"/>
    </source>
</evidence>
<feature type="binding site" evidence="8">
    <location>
        <begin position="306"/>
        <end position="309"/>
    </location>
    <ligand>
        <name>GTP</name>
        <dbReference type="ChEBI" id="CHEBI:37565"/>
        <label>2</label>
    </ligand>
</feature>
<dbReference type="EMBL" id="FQXN01000001">
    <property type="protein sequence ID" value="SHH22931.1"/>
    <property type="molecule type" value="Genomic_DNA"/>
</dbReference>
<dbReference type="InterPro" id="IPR015946">
    <property type="entry name" value="KH_dom-like_a/b"/>
</dbReference>